<dbReference type="EMBL" id="OJIN01000084">
    <property type="protein sequence ID" value="SPD73198.1"/>
    <property type="molecule type" value="Genomic_DNA"/>
</dbReference>
<comment type="cofactor">
    <cofactor evidence="1">
        <name>[4Fe-4S] cluster</name>
        <dbReference type="ChEBI" id="CHEBI:49883"/>
    </cofactor>
</comment>
<dbReference type="GO" id="GO:0051536">
    <property type="term" value="F:iron-sulfur cluster binding"/>
    <property type="evidence" value="ECO:0007669"/>
    <property type="project" value="UniProtKB-KW"/>
</dbReference>
<dbReference type="GO" id="GO:0046872">
    <property type="term" value="F:metal ion binding"/>
    <property type="evidence" value="ECO:0007669"/>
    <property type="project" value="UniProtKB-KW"/>
</dbReference>
<proteinExistence type="predicted"/>
<evidence type="ECO:0000256" key="4">
    <source>
        <dbReference type="ARBA" id="ARBA00023004"/>
    </source>
</evidence>
<dbReference type="InterPro" id="IPR058240">
    <property type="entry name" value="rSAM_sf"/>
</dbReference>
<dbReference type="PANTHER" id="PTHR43409:SF7">
    <property type="entry name" value="BLL1977 PROTEIN"/>
    <property type="match status" value="1"/>
</dbReference>
<dbReference type="InterPro" id="IPR051198">
    <property type="entry name" value="BchE-like"/>
</dbReference>
<evidence type="ECO:0000259" key="7">
    <source>
        <dbReference type="PROSITE" id="PS51918"/>
    </source>
</evidence>
<dbReference type="GO" id="GO:0031419">
    <property type="term" value="F:cobalamin binding"/>
    <property type="evidence" value="ECO:0007669"/>
    <property type="project" value="InterPro"/>
</dbReference>
<dbReference type="InterPro" id="IPR006158">
    <property type="entry name" value="Cobalamin-bd"/>
</dbReference>
<dbReference type="SMART" id="SM00729">
    <property type="entry name" value="Elp3"/>
    <property type="match status" value="1"/>
</dbReference>
<dbReference type="Gene3D" id="3.40.50.280">
    <property type="entry name" value="Cobalamin-binding domain"/>
    <property type="match status" value="1"/>
</dbReference>
<keyword evidence="2" id="KW-0949">S-adenosyl-L-methionine</keyword>
<evidence type="ECO:0000256" key="5">
    <source>
        <dbReference type="ARBA" id="ARBA00023014"/>
    </source>
</evidence>
<feature type="domain" description="Radical SAM core" evidence="7">
    <location>
        <begin position="222"/>
        <end position="453"/>
    </location>
</feature>
<evidence type="ECO:0000259" key="6">
    <source>
        <dbReference type="PROSITE" id="PS51332"/>
    </source>
</evidence>
<evidence type="ECO:0000256" key="3">
    <source>
        <dbReference type="ARBA" id="ARBA00022723"/>
    </source>
</evidence>
<evidence type="ECO:0000256" key="1">
    <source>
        <dbReference type="ARBA" id="ARBA00001966"/>
    </source>
</evidence>
<dbReference type="InterPro" id="IPR013785">
    <property type="entry name" value="Aldolase_TIM"/>
</dbReference>
<dbReference type="PROSITE" id="PS51332">
    <property type="entry name" value="B12_BINDING"/>
    <property type="match status" value="1"/>
</dbReference>
<dbReference type="GO" id="GO:0003824">
    <property type="term" value="F:catalytic activity"/>
    <property type="evidence" value="ECO:0007669"/>
    <property type="project" value="InterPro"/>
</dbReference>
<dbReference type="SFLD" id="SFLDG01082">
    <property type="entry name" value="B12-binding_domain_containing"/>
    <property type="match status" value="1"/>
</dbReference>
<evidence type="ECO:0000256" key="2">
    <source>
        <dbReference type="ARBA" id="ARBA00022691"/>
    </source>
</evidence>
<name>A0A445MUQ7_9BACT</name>
<organism evidence="8">
    <name type="scientific">uncultured Desulfobacterium sp</name>
    <dbReference type="NCBI Taxonomy" id="201089"/>
    <lineage>
        <taxon>Bacteria</taxon>
        <taxon>Pseudomonadati</taxon>
        <taxon>Thermodesulfobacteriota</taxon>
        <taxon>Desulfobacteria</taxon>
        <taxon>Desulfobacterales</taxon>
        <taxon>Desulfobacteriaceae</taxon>
        <taxon>Desulfobacterium</taxon>
        <taxon>environmental samples</taxon>
    </lineage>
</organism>
<dbReference type="PROSITE" id="PS51918">
    <property type="entry name" value="RADICAL_SAM"/>
    <property type="match status" value="1"/>
</dbReference>
<dbReference type="Pfam" id="PF04055">
    <property type="entry name" value="Radical_SAM"/>
    <property type="match status" value="1"/>
</dbReference>
<dbReference type="PANTHER" id="PTHR43409">
    <property type="entry name" value="ANAEROBIC MAGNESIUM-PROTOPORPHYRIN IX MONOMETHYL ESTER CYCLASE-RELATED"/>
    <property type="match status" value="1"/>
</dbReference>
<dbReference type="SFLD" id="SFLDS00029">
    <property type="entry name" value="Radical_SAM"/>
    <property type="match status" value="1"/>
</dbReference>
<sequence>MKEKIDLLLIHVPRFSGYYRPYGEYMSVNLLPMGSWLLADLAVRTGFKTRIIHLGLEWIETRKFSALPYIQDKDIVLAVIPLHWHQQSYDVMEAAGEIKKARPEIFIALGGYTASYFHKEIMAGYTQIDAVIRGDAEVPLPALLNAMKGGKGLETVPNLTWRQDGKVRENPLSYVASEKDIDNASYTNLGLLKDHRTYMHYMGMPFVWSKGFTKEQNRKYFHLGHDMFFVNVGRGCLGNCTWCGGGAKAQQKVNGRRGVIFRSPDKVADTVSEAAETGYDMIHLSFDPGKEAEKYYLDLFGLIRRRKINVLCYFESFSLPSEPFLNAFSETFKPAGSVIAISPESGDEQIRRLNRSFFFTNNELMENISLAQGLGIRVDLFFSIGIPGESCSDLSRTASFRKQIKKKFKNIGRIWTSPITMEPASPWFEEPASFGVVSMRRSFSDYYRAGSPDGKGLGYYIPDFNGNGPPMDAERFEKLLFETKCRDHCSFHANPNKASSPLEGRIYCHYLNWMTGRRNE</sequence>
<dbReference type="AlphaFoldDB" id="A0A445MUQ7"/>
<protein>
    <submittedName>
        <fullName evidence="8">Putative Radical SAM domain protein</fullName>
    </submittedName>
</protein>
<keyword evidence="4" id="KW-0408">Iron</keyword>
<dbReference type="CDD" id="cd01335">
    <property type="entry name" value="Radical_SAM"/>
    <property type="match status" value="1"/>
</dbReference>
<keyword evidence="5" id="KW-0411">Iron-sulfur</keyword>
<dbReference type="CDD" id="cd02068">
    <property type="entry name" value="radical_SAM_B12_BD"/>
    <property type="match status" value="1"/>
</dbReference>
<reference evidence="8" key="1">
    <citation type="submission" date="2018-01" db="EMBL/GenBank/DDBJ databases">
        <authorList>
            <person name="Regsiter A."/>
            <person name="William W."/>
        </authorList>
    </citation>
    <scope>NUCLEOTIDE SEQUENCE</scope>
    <source>
        <strain evidence="8">TRIP AH-1</strain>
    </source>
</reference>
<dbReference type="Gene3D" id="3.20.20.70">
    <property type="entry name" value="Aldolase class I"/>
    <property type="match status" value="1"/>
</dbReference>
<feature type="domain" description="B12-binding" evidence="6">
    <location>
        <begin position="13"/>
        <end position="154"/>
    </location>
</feature>
<dbReference type="SUPFAM" id="SSF102114">
    <property type="entry name" value="Radical SAM enzymes"/>
    <property type="match status" value="1"/>
</dbReference>
<evidence type="ECO:0000313" key="8">
    <source>
        <dbReference type="EMBL" id="SPD73198.1"/>
    </source>
</evidence>
<dbReference type="InterPro" id="IPR006638">
    <property type="entry name" value="Elp3/MiaA/NifB-like_rSAM"/>
</dbReference>
<gene>
    <name evidence="8" type="ORF">PITCH_A1740007</name>
</gene>
<keyword evidence="3" id="KW-0479">Metal-binding</keyword>
<accession>A0A445MUQ7</accession>
<dbReference type="InterPro" id="IPR007197">
    <property type="entry name" value="rSAM"/>
</dbReference>